<evidence type="ECO:0000313" key="8">
    <source>
        <dbReference type="EMBL" id="ACB75828.1"/>
    </source>
</evidence>
<evidence type="ECO:0000256" key="2">
    <source>
        <dbReference type="ARBA" id="ARBA00022692"/>
    </source>
</evidence>
<dbReference type="AlphaFoldDB" id="B1ZT39"/>
<dbReference type="InterPro" id="IPR035906">
    <property type="entry name" value="MetI-like_sf"/>
</dbReference>
<feature type="transmembrane region" description="Helical" evidence="5">
    <location>
        <begin position="502"/>
        <end position="523"/>
    </location>
</feature>
<dbReference type="GO" id="GO:0006817">
    <property type="term" value="P:phosphate ion transport"/>
    <property type="evidence" value="ECO:0007669"/>
    <property type="project" value="UniProtKB-KW"/>
</dbReference>
<name>B1ZT39_OPITP</name>
<dbReference type="KEGG" id="ote:Oter_2546"/>
<dbReference type="HOGENOM" id="CLU_482195_0_0_0"/>
<comment type="function">
    <text evidence="6">Part of the binding-protein-dependent transport system for phosphate; probably responsible for the translocation of the substrate across the membrane.</text>
</comment>
<evidence type="ECO:0000259" key="7">
    <source>
        <dbReference type="PROSITE" id="PS50928"/>
    </source>
</evidence>
<keyword evidence="4 5" id="KW-0472">Membrane</keyword>
<comment type="similarity">
    <text evidence="6">Belongs to the binding-protein-dependent transport system permease family. CysTW subfamily.</text>
</comment>
<keyword evidence="2 5" id="KW-0812">Transmembrane</keyword>
<dbReference type="eggNOG" id="COG0573">
    <property type="taxonomic scope" value="Bacteria"/>
</dbReference>
<dbReference type="OrthoDB" id="9785113at2"/>
<feature type="domain" description="ABC transmembrane type-1" evidence="7">
    <location>
        <begin position="295"/>
        <end position="523"/>
    </location>
</feature>
<reference evidence="8 9" key="1">
    <citation type="journal article" date="2011" name="J. Bacteriol.">
        <title>Genome sequence of the verrucomicrobium Opitutus terrae PB90-1, an abundant inhabitant of rice paddy soil ecosystems.</title>
        <authorList>
            <person name="van Passel M.W."/>
            <person name="Kant R."/>
            <person name="Palva A."/>
            <person name="Copeland A."/>
            <person name="Lucas S."/>
            <person name="Lapidus A."/>
            <person name="Glavina del Rio T."/>
            <person name="Pitluck S."/>
            <person name="Goltsman E."/>
            <person name="Clum A."/>
            <person name="Sun H."/>
            <person name="Schmutz J."/>
            <person name="Larimer F.W."/>
            <person name="Land M.L."/>
            <person name="Hauser L."/>
            <person name="Kyrpides N."/>
            <person name="Mikhailova N."/>
            <person name="Richardson P.P."/>
            <person name="Janssen P.H."/>
            <person name="de Vos W.M."/>
            <person name="Smidt H."/>
        </authorList>
    </citation>
    <scope>NUCLEOTIDE SEQUENCE [LARGE SCALE GENOMIC DNA]</scope>
    <source>
        <strain evidence="9">DSM 11246 / JCM 15787 / PB90-1</strain>
    </source>
</reference>
<gene>
    <name evidence="8" type="ordered locus">Oter_2546</name>
</gene>
<comment type="caution">
    <text evidence="6">Lacks conserved residue(s) required for the propagation of feature annotation.</text>
</comment>
<feature type="transmembrane region" description="Helical" evidence="5">
    <location>
        <begin position="34"/>
        <end position="55"/>
    </location>
</feature>
<keyword evidence="5" id="KW-0813">Transport</keyword>
<dbReference type="RefSeq" id="WP_012375363.1">
    <property type="nucleotide sequence ID" value="NC_010571.1"/>
</dbReference>
<dbReference type="Gene3D" id="1.10.3720.10">
    <property type="entry name" value="MetI-like"/>
    <property type="match status" value="1"/>
</dbReference>
<evidence type="ECO:0000256" key="6">
    <source>
        <dbReference type="RuleBase" id="RU363054"/>
    </source>
</evidence>
<evidence type="ECO:0000256" key="4">
    <source>
        <dbReference type="ARBA" id="ARBA00023136"/>
    </source>
</evidence>
<keyword evidence="9" id="KW-1185">Reference proteome</keyword>
<keyword evidence="3 5" id="KW-1133">Transmembrane helix</keyword>
<dbReference type="EMBL" id="CP001032">
    <property type="protein sequence ID" value="ACB75828.1"/>
    <property type="molecule type" value="Genomic_DNA"/>
</dbReference>
<evidence type="ECO:0000256" key="3">
    <source>
        <dbReference type="ARBA" id="ARBA00022989"/>
    </source>
</evidence>
<comment type="subcellular location">
    <subcellularLocation>
        <location evidence="1 5">Cell membrane</location>
        <topology evidence="1 5">Multi-pass membrane protein</topology>
    </subcellularLocation>
</comment>
<evidence type="ECO:0000256" key="1">
    <source>
        <dbReference type="ARBA" id="ARBA00004651"/>
    </source>
</evidence>
<dbReference type="CDD" id="cd06261">
    <property type="entry name" value="TM_PBP2"/>
    <property type="match status" value="1"/>
</dbReference>
<dbReference type="NCBIfam" id="TIGR02138">
    <property type="entry name" value="phosphate_pstC"/>
    <property type="match status" value="1"/>
</dbReference>
<feature type="transmembrane region" description="Helical" evidence="5">
    <location>
        <begin position="338"/>
        <end position="359"/>
    </location>
</feature>
<keyword evidence="6" id="KW-1003">Cell membrane</keyword>
<dbReference type="InterPro" id="IPR000515">
    <property type="entry name" value="MetI-like"/>
</dbReference>
<organism evidence="8 9">
    <name type="scientific">Opitutus terrae (strain DSM 11246 / JCM 15787 / PB90-1)</name>
    <dbReference type="NCBI Taxonomy" id="452637"/>
    <lineage>
        <taxon>Bacteria</taxon>
        <taxon>Pseudomonadati</taxon>
        <taxon>Verrucomicrobiota</taxon>
        <taxon>Opitutia</taxon>
        <taxon>Opitutales</taxon>
        <taxon>Opitutaceae</taxon>
        <taxon>Opitutus</taxon>
    </lineage>
</organism>
<dbReference type="PROSITE" id="PS50928">
    <property type="entry name" value="ABC_TM1"/>
    <property type="match status" value="1"/>
</dbReference>
<dbReference type="STRING" id="452637.Oter_2546"/>
<dbReference type="Proteomes" id="UP000007013">
    <property type="component" value="Chromosome"/>
</dbReference>
<dbReference type="SUPFAM" id="SSF161098">
    <property type="entry name" value="MetI-like"/>
    <property type="match status" value="1"/>
</dbReference>
<keyword evidence="6" id="KW-0592">Phosphate transport</keyword>
<sequence>MPPASSTAATPARFAIERRRIRFLGLSLDDAIRVFFGGNAFVAVVVLTLITVFLAREGGGFFGQNLENLRIYRQAGLEYVDYIRRAESEHTALTRALARLRQDALVHELQVEKLPIAEANARLTDYDAFAGGFSDAIEPLRGFVSDLGEQASAIKTKFTVSQDQREHRAQLLAEGRTEEAAAVKIDEVDFGAEVQVLTGTLPLYRETSAEVQRQLAAAIATLPAMPTAELRGELADFQRAARTYIAGLPQVEQELAQWDWQAPVPRWQAFTRFLFGREWLTASFWQDRFGVLPLLTGSLLVSGIALALAVPLGVGAAIYVNQLASTSEQRLIKPGIEFISAFPSVVLGFFGIVFLGEHLRTLSQLPWLSWVPGFPIAERLNALTAGCLLGLIAVPTIFTLAEDALNNVPRSFREASLALGATRLQTIVRITVPAALSGIVSAVLLGFGRVIGETMVVLLCAGNRIAIPDFSEGLGVITQPVHTMTGIIAQEMGEVVRGSMHYRALFVVGLLLFVLSLAINYAAQKIVRRYRINAG</sequence>
<evidence type="ECO:0000256" key="5">
    <source>
        <dbReference type="RuleBase" id="RU363032"/>
    </source>
</evidence>
<feature type="transmembrane region" description="Helical" evidence="5">
    <location>
        <begin position="380"/>
        <end position="401"/>
    </location>
</feature>
<evidence type="ECO:0000313" key="9">
    <source>
        <dbReference type="Proteomes" id="UP000007013"/>
    </source>
</evidence>
<accession>B1ZT39</accession>
<dbReference type="Pfam" id="PF00528">
    <property type="entry name" value="BPD_transp_1"/>
    <property type="match status" value="1"/>
</dbReference>
<dbReference type="GO" id="GO:0005886">
    <property type="term" value="C:plasma membrane"/>
    <property type="evidence" value="ECO:0007669"/>
    <property type="project" value="UniProtKB-SubCell"/>
</dbReference>
<dbReference type="PANTHER" id="PTHR42727">
    <property type="entry name" value="PHOSPHATE TRANSPORT SYSTEM PERMEASE PROTEIN"/>
    <property type="match status" value="1"/>
</dbReference>
<protein>
    <recommendedName>
        <fullName evidence="6">Phosphate transport system permease protein</fullName>
    </recommendedName>
</protein>
<proteinExistence type="inferred from homology"/>
<dbReference type="GO" id="GO:0005315">
    <property type="term" value="F:phosphate transmembrane transporter activity"/>
    <property type="evidence" value="ECO:0007669"/>
    <property type="project" value="InterPro"/>
</dbReference>
<dbReference type="InterPro" id="IPR011864">
    <property type="entry name" value="Phosphate_PstC"/>
</dbReference>
<dbReference type="PANTHER" id="PTHR42727:SF1">
    <property type="entry name" value="PHOSPHATE TRANSPORT SYSTEM PERMEASE"/>
    <property type="match status" value="1"/>
</dbReference>
<feature type="transmembrane region" description="Helical" evidence="5">
    <location>
        <begin position="291"/>
        <end position="318"/>
    </location>
</feature>